<evidence type="ECO:0000313" key="3">
    <source>
        <dbReference type="EMBL" id="NGO52747.1"/>
    </source>
</evidence>
<sequence>MRLSFALGAIGMVLVSTVQLGAADLPTTAADVPVPPQEERGIWAAIAYSEADEKHGFFWGADKRQEAMDIALEHCENAEGTGCVVVEVFRNHRHWDDDDDTGFPYHHCGALAIGEEKGGRVTPWSAKSAPTRRESEDLALAACELSGTQCKIREWVCT</sequence>
<evidence type="ECO:0000256" key="1">
    <source>
        <dbReference type="SAM" id="SignalP"/>
    </source>
</evidence>
<dbReference type="Pfam" id="PF13827">
    <property type="entry name" value="DUF4189"/>
    <property type="match status" value="2"/>
</dbReference>
<keyword evidence="1" id="KW-0732">Signal</keyword>
<dbReference type="AlphaFoldDB" id="A0A6G4WF56"/>
<name>A0A6G4WF56_9HYPH</name>
<feature type="domain" description="DUF4189" evidence="2">
    <location>
        <begin position="43"/>
        <end position="92"/>
    </location>
</feature>
<keyword evidence="4" id="KW-1185">Reference proteome</keyword>
<proteinExistence type="predicted"/>
<reference evidence="3 4" key="1">
    <citation type="submission" date="2020-02" db="EMBL/GenBank/DDBJ databases">
        <title>Genome sequence of strain CCNWXJ40-4.</title>
        <authorList>
            <person name="Gao J."/>
            <person name="Sun J."/>
        </authorList>
    </citation>
    <scope>NUCLEOTIDE SEQUENCE [LARGE SCALE GENOMIC DNA]</scope>
    <source>
        <strain evidence="3 4">CCNWXJ 40-4</strain>
    </source>
</reference>
<dbReference type="EMBL" id="JAAKZF010000021">
    <property type="protein sequence ID" value="NGO52747.1"/>
    <property type="molecule type" value="Genomic_DNA"/>
</dbReference>
<accession>A0A6G4WF56</accession>
<protein>
    <submittedName>
        <fullName evidence="3">DUF4189 domain-containing protein</fullName>
    </submittedName>
</protein>
<feature type="chain" id="PRO_5026212605" evidence="1">
    <location>
        <begin position="23"/>
        <end position="158"/>
    </location>
</feature>
<comment type="caution">
    <text evidence="3">The sequence shown here is derived from an EMBL/GenBank/DDBJ whole genome shotgun (WGS) entry which is preliminary data.</text>
</comment>
<feature type="domain" description="DUF4189" evidence="2">
    <location>
        <begin position="105"/>
        <end position="157"/>
    </location>
</feature>
<evidence type="ECO:0000313" key="4">
    <source>
        <dbReference type="Proteomes" id="UP001642900"/>
    </source>
</evidence>
<evidence type="ECO:0000259" key="2">
    <source>
        <dbReference type="Pfam" id="PF13827"/>
    </source>
</evidence>
<dbReference type="InterPro" id="IPR025240">
    <property type="entry name" value="DUF4189"/>
</dbReference>
<dbReference type="RefSeq" id="WP_165029437.1">
    <property type="nucleotide sequence ID" value="NZ_JAAKZF010000021.1"/>
</dbReference>
<feature type="signal peptide" evidence="1">
    <location>
        <begin position="1"/>
        <end position="22"/>
    </location>
</feature>
<organism evidence="3 4">
    <name type="scientific">Allomesorhizobium camelthorni</name>
    <dbReference type="NCBI Taxonomy" id="475069"/>
    <lineage>
        <taxon>Bacteria</taxon>
        <taxon>Pseudomonadati</taxon>
        <taxon>Pseudomonadota</taxon>
        <taxon>Alphaproteobacteria</taxon>
        <taxon>Hyphomicrobiales</taxon>
        <taxon>Phyllobacteriaceae</taxon>
        <taxon>Allomesorhizobium</taxon>
    </lineage>
</organism>
<gene>
    <name evidence="3" type="ORF">G6N73_16435</name>
</gene>
<dbReference type="Proteomes" id="UP001642900">
    <property type="component" value="Unassembled WGS sequence"/>
</dbReference>